<dbReference type="InterPro" id="IPR006680">
    <property type="entry name" value="Amidohydro-rel"/>
</dbReference>
<evidence type="ECO:0000259" key="1">
    <source>
        <dbReference type="Pfam" id="PF01979"/>
    </source>
</evidence>
<evidence type="ECO:0000313" key="2">
    <source>
        <dbReference type="EMBL" id="MPN28378.1"/>
    </source>
</evidence>
<dbReference type="GO" id="GO:0016810">
    <property type="term" value="F:hydrolase activity, acting on carbon-nitrogen (but not peptide) bonds"/>
    <property type="evidence" value="ECO:0007669"/>
    <property type="project" value="InterPro"/>
</dbReference>
<dbReference type="AlphaFoldDB" id="A0A645GN85"/>
<protein>
    <recommendedName>
        <fullName evidence="1">Amidohydrolase-related domain-containing protein</fullName>
    </recommendedName>
</protein>
<feature type="domain" description="Amidohydrolase-related" evidence="1">
    <location>
        <begin position="3"/>
        <end position="66"/>
    </location>
</feature>
<reference evidence="2" key="1">
    <citation type="submission" date="2019-08" db="EMBL/GenBank/DDBJ databases">
        <authorList>
            <person name="Kucharzyk K."/>
            <person name="Murdoch R.W."/>
            <person name="Higgins S."/>
            <person name="Loffler F."/>
        </authorList>
    </citation>
    <scope>NUCLEOTIDE SEQUENCE</scope>
</reference>
<dbReference type="SUPFAM" id="SSF51338">
    <property type="entry name" value="Composite domain of metallo-dependent hydrolases"/>
    <property type="match status" value="1"/>
</dbReference>
<dbReference type="InterPro" id="IPR011059">
    <property type="entry name" value="Metal-dep_hydrolase_composite"/>
</dbReference>
<dbReference type="Pfam" id="PF01979">
    <property type="entry name" value="Amidohydro_1"/>
    <property type="match status" value="1"/>
</dbReference>
<proteinExistence type="predicted"/>
<comment type="caution">
    <text evidence="2">The sequence shown here is derived from an EMBL/GenBank/DDBJ whole genome shotgun (WGS) entry which is preliminary data.</text>
</comment>
<organism evidence="2">
    <name type="scientific">bioreactor metagenome</name>
    <dbReference type="NCBI Taxonomy" id="1076179"/>
    <lineage>
        <taxon>unclassified sequences</taxon>
        <taxon>metagenomes</taxon>
        <taxon>ecological metagenomes</taxon>
    </lineage>
</organism>
<sequence length="71" mass="7807">MVKAGITPEDTLLSATRYAAEMLQWDDRLGTIEEGKLADIIAVDGDPLADMSVMAADRIPFIMKDGVVYKY</sequence>
<dbReference type="PANTHER" id="PTHR43135">
    <property type="entry name" value="ALPHA-D-RIBOSE 1-METHYLPHOSPHONATE 5-TRIPHOSPHATE DIPHOSPHATASE"/>
    <property type="match status" value="1"/>
</dbReference>
<name>A0A645GN85_9ZZZZ</name>
<dbReference type="Gene3D" id="2.30.40.10">
    <property type="entry name" value="Urease, subunit C, domain 1"/>
    <property type="match status" value="1"/>
</dbReference>
<dbReference type="InterPro" id="IPR051781">
    <property type="entry name" value="Metallo-dep_Hydrolase"/>
</dbReference>
<dbReference type="EMBL" id="VSSQ01078650">
    <property type="protein sequence ID" value="MPN28378.1"/>
    <property type="molecule type" value="Genomic_DNA"/>
</dbReference>
<gene>
    <name evidence="2" type="ORF">SDC9_175819</name>
</gene>
<accession>A0A645GN85</accession>
<dbReference type="PANTHER" id="PTHR43135:SF3">
    <property type="entry name" value="ALPHA-D-RIBOSE 1-METHYLPHOSPHONATE 5-TRIPHOSPHATE DIPHOSPHATASE"/>
    <property type="match status" value="1"/>
</dbReference>